<sequence>MEMIIIHLCLCSKSRKREILSLVFQRLKLLLSMVNQTIVSNLNLRIVNCGGGQMEEIMKQTNSANLMIPSTPAGLSKKKGGIQV</sequence>
<name>A0A2U3LXD8_9FIRM</name>
<dbReference type="EMBL" id="OMOF01000925">
    <property type="protein sequence ID" value="SPF56595.1"/>
    <property type="molecule type" value="Genomic_DNA"/>
</dbReference>
<proteinExistence type="predicted"/>
<organism evidence="1 2">
    <name type="scientific">Candidatus Desulfosporosinus infrequens</name>
    <dbReference type="NCBI Taxonomy" id="2043169"/>
    <lineage>
        <taxon>Bacteria</taxon>
        <taxon>Bacillati</taxon>
        <taxon>Bacillota</taxon>
        <taxon>Clostridia</taxon>
        <taxon>Eubacteriales</taxon>
        <taxon>Desulfitobacteriaceae</taxon>
        <taxon>Desulfosporosinus</taxon>
    </lineage>
</organism>
<evidence type="ECO:0000313" key="2">
    <source>
        <dbReference type="Proteomes" id="UP000238916"/>
    </source>
</evidence>
<protein>
    <submittedName>
        <fullName evidence="1">Uncharacterized protein</fullName>
    </submittedName>
</protein>
<dbReference type="AlphaFoldDB" id="A0A2U3LXD8"/>
<evidence type="ECO:0000313" key="1">
    <source>
        <dbReference type="EMBL" id="SPF56595.1"/>
    </source>
</evidence>
<dbReference type="Proteomes" id="UP000238916">
    <property type="component" value="Unassembled WGS sequence"/>
</dbReference>
<reference evidence="2" key="1">
    <citation type="submission" date="2018-02" db="EMBL/GenBank/DDBJ databases">
        <authorList>
            <person name="Hausmann B."/>
        </authorList>
    </citation>
    <scope>NUCLEOTIDE SEQUENCE [LARGE SCALE GENOMIC DNA]</scope>
    <source>
        <strain evidence="2">Peat soil MAG SbF1</strain>
    </source>
</reference>
<gene>
    <name evidence="1" type="ORF">SBF1_9310002</name>
</gene>
<accession>A0A2U3LXD8</accession>